<dbReference type="AlphaFoldDB" id="A0AAU9QY70"/>
<proteinExistence type="predicted"/>
<evidence type="ECO:0000313" key="2">
    <source>
        <dbReference type="Proteomes" id="UP001295462"/>
    </source>
</evidence>
<gene>
    <name evidence="1" type="ORF">THF1A12_650015</name>
</gene>
<accession>A0AAU9QY70</accession>
<protein>
    <submittedName>
        <fullName evidence="1">Uncharacterized protein</fullName>
    </submittedName>
</protein>
<name>A0AAU9QY70_9VIBR</name>
<dbReference type="EMBL" id="CAKMUD010000122">
    <property type="protein sequence ID" value="CAH1603177.1"/>
    <property type="molecule type" value="Genomic_DNA"/>
</dbReference>
<comment type="caution">
    <text evidence="1">The sequence shown here is derived from an EMBL/GenBank/DDBJ whole genome shotgun (WGS) entry which is preliminary data.</text>
</comment>
<sequence length="42" mass="4714">MKNGDNTHPKAKFNIRYVNSAAQLGFSMTDKSISRKMRAIVS</sequence>
<reference evidence="1" key="1">
    <citation type="submission" date="2022-01" db="EMBL/GenBank/DDBJ databases">
        <authorList>
            <person name="Lagorce A."/>
        </authorList>
    </citation>
    <scope>NUCLEOTIDE SEQUENCE</scope>
    <source>
        <strain evidence="1">Th15_F1_A12</strain>
    </source>
</reference>
<organism evidence="1 2">
    <name type="scientific">Vibrio jasicida</name>
    <dbReference type="NCBI Taxonomy" id="766224"/>
    <lineage>
        <taxon>Bacteria</taxon>
        <taxon>Pseudomonadati</taxon>
        <taxon>Pseudomonadota</taxon>
        <taxon>Gammaproteobacteria</taxon>
        <taxon>Vibrionales</taxon>
        <taxon>Vibrionaceae</taxon>
        <taxon>Vibrio</taxon>
    </lineage>
</organism>
<dbReference type="Proteomes" id="UP001295462">
    <property type="component" value="Unassembled WGS sequence"/>
</dbReference>
<evidence type="ECO:0000313" key="1">
    <source>
        <dbReference type="EMBL" id="CAH1603177.1"/>
    </source>
</evidence>